<evidence type="ECO:0000313" key="2">
    <source>
        <dbReference type="EMBL" id="MCS0656882.1"/>
    </source>
</evidence>
<dbReference type="PANTHER" id="PTHR33525:SF3">
    <property type="entry name" value="RIBONUCLEASE Y"/>
    <property type="match status" value="1"/>
</dbReference>
<comment type="caution">
    <text evidence="2">The sequence shown here is derived from an EMBL/GenBank/DDBJ whole genome shotgun (WGS) entry which is preliminary data.</text>
</comment>
<dbReference type="InterPro" id="IPR003607">
    <property type="entry name" value="HD/PDEase_dom"/>
</dbReference>
<dbReference type="Proteomes" id="UP001204621">
    <property type="component" value="Unassembled WGS sequence"/>
</dbReference>
<feature type="domain" description="HDOD" evidence="1">
    <location>
        <begin position="16"/>
        <end position="210"/>
    </location>
</feature>
<dbReference type="RefSeq" id="WP_258810053.1">
    <property type="nucleotide sequence ID" value="NZ_JANUGU010000001.1"/>
</dbReference>
<dbReference type="PROSITE" id="PS51833">
    <property type="entry name" value="HDOD"/>
    <property type="match status" value="1"/>
</dbReference>
<evidence type="ECO:0000259" key="1">
    <source>
        <dbReference type="PROSITE" id="PS51833"/>
    </source>
</evidence>
<protein>
    <submittedName>
        <fullName evidence="2">HDOD domain-containing protein</fullName>
    </submittedName>
</protein>
<gene>
    <name evidence="2" type="ORF">NX778_02270</name>
</gene>
<dbReference type="Gene3D" id="1.10.3210.10">
    <property type="entry name" value="Hypothetical protein af1432"/>
    <property type="match status" value="1"/>
</dbReference>
<dbReference type="SUPFAM" id="SSF109604">
    <property type="entry name" value="HD-domain/PDEase-like"/>
    <property type="match status" value="1"/>
</dbReference>
<name>A0ABT2CSC3_9BURK</name>
<dbReference type="InterPro" id="IPR006675">
    <property type="entry name" value="HDIG_dom"/>
</dbReference>
<dbReference type="Pfam" id="PF08668">
    <property type="entry name" value="HDOD"/>
    <property type="match status" value="1"/>
</dbReference>
<dbReference type="PANTHER" id="PTHR33525">
    <property type="match status" value="1"/>
</dbReference>
<dbReference type="InterPro" id="IPR013976">
    <property type="entry name" value="HDOD"/>
</dbReference>
<dbReference type="CDD" id="cd00077">
    <property type="entry name" value="HDc"/>
    <property type="match status" value="1"/>
</dbReference>
<reference evidence="2 3" key="1">
    <citation type="submission" date="2022-08" db="EMBL/GenBank/DDBJ databases">
        <title>Reclassification of Massilia species as members of the genera Telluria, Duganella, Pseudoduganella, Mokoshia gen. nov. and Zemynaea gen. nov. using orthogonal and non-orthogonal genome-based approaches.</title>
        <authorList>
            <person name="Bowman J.P."/>
        </authorList>
    </citation>
    <scope>NUCLEOTIDE SEQUENCE [LARGE SCALE GENOMIC DNA]</scope>
    <source>
        <strain evidence="2 3">JCM 31606</strain>
    </source>
</reference>
<keyword evidence="3" id="KW-1185">Reference proteome</keyword>
<evidence type="ECO:0000313" key="3">
    <source>
        <dbReference type="Proteomes" id="UP001204621"/>
    </source>
</evidence>
<dbReference type="EMBL" id="JANUGU010000001">
    <property type="protein sequence ID" value="MCS0656882.1"/>
    <property type="molecule type" value="Genomic_DNA"/>
</dbReference>
<dbReference type="InterPro" id="IPR052340">
    <property type="entry name" value="RNase_Y/CdgJ"/>
</dbReference>
<sequence length="282" mass="30016">MNTLTLEQVVAKVRDLPSLPSVVVQLIRTFGQADVAVAELSAQIAKDQALAAKTLRLANSSFYGLQSRVRTIDQAITVLGFDSVRALVTSAGIVGQFGAGSHGGLDFTAFWRHAVGTALCAKSVARLAGSSQEYAFVSGLLHDIGRLVLATRFPDEYAAALALQGEEDCEPSHAERQVLGLDHAVVGRALAQHWKFPELIQRAIGNHHAPMRDDLGGIASVVHVANVIVHALDLDGDPDELVPPLAQDAWDSLGIEAAALQRVFAETEAEFEQACQILTAGE</sequence>
<dbReference type="NCBIfam" id="TIGR00277">
    <property type="entry name" value="HDIG"/>
    <property type="match status" value="1"/>
</dbReference>
<accession>A0ABT2CSC3</accession>
<organism evidence="2 3">
    <name type="scientific">Massilia terrae</name>
    <dbReference type="NCBI Taxonomy" id="1811224"/>
    <lineage>
        <taxon>Bacteria</taxon>
        <taxon>Pseudomonadati</taxon>
        <taxon>Pseudomonadota</taxon>
        <taxon>Betaproteobacteria</taxon>
        <taxon>Burkholderiales</taxon>
        <taxon>Oxalobacteraceae</taxon>
        <taxon>Telluria group</taxon>
        <taxon>Massilia</taxon>
    </lineage>
</organism>
<proteinExistence type="predicted"/>